<proteinExistence type="predicted"/>
<dbReference type="RefSeq" id="WP_025408920.1">
    <property type="nucleotide sequence ID" value="NZ_CP005768.1"/>
</dbReference>
<feature type="region of interest" description="Disordered" evidence="1">
    <location>
        <begin position="30"/>
        <end position="49"/>
    </location>
</feature>
<name>W5SXX3_9SPIR</name>
<protein>
    <submittedName>
        <fullName evidence="2">Mlp lipoprotein family protein</fullName>
    </submittedName>
</protein>
<dbReference type="AlphaFoldDB" id="W5SXX3"/>
<reference evidence="2" key="1">
    <citation type="submission" date="2013-04" db="EMBL/GenBank/DDBJ databases">
        <title>Comparative Genomics of Relapsing Fever Spirochetes.</title>
        <authorList>
            <person name="Schwan T.G."/>
            <person name="Raffel S.J."/>
            <person name="Porcella S.F."/>
            <person name="Martens C.A."/>
            <person name="Bruno D.P."/>
            <person name="Ricklefs S.M."/>
            <person name="Barbian K.B."/>
        </authorList>
    </citation>
    <scope>NUCLEOTIDE SEQUENCE</scope>
    <source>
        <strain evidence="2">Co53</strain>
        <plasmid evidence="2">unnamed</plasmid>
    </source>
</reference>
<dbReference type="EMBL" id="CP005768">
    <property type="protein sequence ID" value="AHH11727.1"/>
    <property type="molecule type" value="Genomic_DNA"/>
</dbReference>
<evidence type="ECO:0000313" key="2">
    <source>
        <dbReference type="EMBL" id="AHH11727.1"/>
    </source>
</evidence>
<accession>W5SXX3</accession>
<geneLocation type="plasmid" evidence="2">
    <name>unnamed</name>
</geneLocation>
<organism evidence="2">
    <name type="scientific">Borrelia coriaceae ATCC 43381</name>
    <dbReference type="NCBI Taxonomy" id="1408429"/>
    <lineage>
        <taxon>Bacteria</taxon>
        <taxon>Pseudomonadati</taxon>
        <taxon>Spirochaetota</taxon>
        <taxon>Spirochaetia</taxon>
        <taxon>Spirochaetales</taxon>
        <taxon>Borreliaceae</taxon>
        <taxon>Borrelia</taxon>
    </lineage>
</organism>
<keyword evidence="2" id="KW-0614">Plasmid</keyword>
<sequence length="313" mass="36544">MNKYIKLIILWHTLLLYCCNENPNSILNGNKPTKKYHNNQHGSQPKDNILTNDEKIKFNTIIHAFNKIIENDQQLTTQHKEKYKNFENWLLKDIQKQKDLAEHFQYVYHILEQKKPTQAKNISTKQIIINTINCVSSNTCNGKNDVYSYERSDSHTTGELIKESFTDLLYKTLGISTNTINNTNENMFKYLKSELISPENHISKNFSSEADFLKLRFNDNQRKILKNSIITIISRPDGTLYTPKYTSFIRLSDSIIKPVLDHIHNELSKCDKNQKSIYNFNNDLKSYLNTNEINEETISKLPITVIIKCDNDS</sequence>
<keyword evidence="2" id="KW-0449">Lipoprotein</keyword>
<dbReference type="HOGENOM" id="CLU_074301_0_0_12"/>
<gene>
    <name evidence="2" type="ORF">BCO_0115700</name>
</gene>
<evidence type="ECO:0000256" key="1">
    <source>
        <dbReference type="SAM" id="MobiDB-lite"/>
    </source>
</evidence>
<feature type="compositionally biased region" description="Polar residues" evidence="1">
    <location>
        <begin position="39"/>
        <end position="49"/>
    </location>
</feature>